<keyword evidence="1" id="KW-0732">Signal</keyword>
<dbReference type="AlphaFoldDB" id="A0A2T2YE93"/>
<accession>A0A2T2YE93</accession>
<name>A0A2T2YE93_9BACT</name>
<evidence type="ECO:0000313" key="2">
    <source>
        <dbReference type="EMBL" id="PSR53831.1"/>
    </source>
</evidence>
<dbReference type="GO" id="GO:0004806">
    <property type="term" value="F:triacylglycerol lipase activity"/>
    <property type="evidence" value="ECO:0007669"/>
    <property type="project" value="InterPro"/>
</dbReference>
<evidence type="ECO:0008006" key="4">
    <source>
        <dbReference type="Google" id="ProtNLM"/>
    </source>
</evidence>
<reference evidence="2 3" key="1">
    <citation type="submission" date="2018-03" db="EMBL/GenBank/DDBJ databases">
        <title>Adhaeribacter sp. HMF7605 Genome sequencing and assembly.</title>
        <authorList>
            <person name="Kang H."/>
            <person name="Kang J."/>
            <person name="Cha I."/>
            <person name="Kim H."/>
            <person name="Joh K."/>
        </authorList>
    </citation>
    <scope>NUCLEOTIDE SEQUENCE [LARGE SCALE GENOMIC DNA]</scope>
    <source>
        <strain evidence="2 3">HMF7605</strain>
    </source>
</reference>
<dbReference type="RefSeq" id="WP_106928860.1">
    <property type="nucleotide sequence ID" value="NZ_PYFT01000001.1"/>
</dbReference>
<dbReference type="Gene3D" id="1.10.260.160">
    <property type="match status" value="1"/>
</dbReference>
<evidence type="ECO:0000313" key="3">
    <source>
        <dbReference type="Proteomes" id="UP000240357"/>
    </source>
</evidence>
<dbReference type="Gene3D" id="3.40.50.1820">
    <property type="entry name" value="alpha/beta hydrolase"/>
    <property type="match status" value="1"/>
</dbReference>
<comment type="caution">
    <text evidence="2">The sequence shown here is derived from an EMBL/GenBank/DDBJ whole genome shotgun (WGS) entry which is preliminary data.</text>
</comment>
<keyword evidence="3" id="KW-1185">Reference proteome</keyword>
<dbReference type="InterPro" id="IPR029058">
    <property type="entry name" value="AB_hydrolase_fold"/>
</dbReference>
<dbReference type="GO" id="GO:0016042">
    <property type="term" value="P:lipid catabolic process"/>
    <property type="evidence" value="ECO:0007669"/>
    <property type="project" value="InterPro"/>
</dbReference>
<dbReference type="PIRSF" id="PIRSF029171">
    <property type="entry name" value="Esterase_LipA"/>
    <property type="match status" value="1"/>
</dbReference>
<gene>
    <name evidence="2" type="ORF">AHMF7605_10020</name>
</gene>
<dbReference type="Pfam" id="PF03583">
    <property type="entry name" value="LIP"/>
    <property type="match status" value="1"/>
</dbReference>
<feature type="chain" id="PRO_5015690973" description="Phospholipase" evidence="1">
    <location>
        <begin position="28"/>
        <end position="404"/>
    </location>
</feature>
<protein>
    <recommendedName>
        <fullName evidence="4">Phospholipase</fullName>
    </recommendedName>
</protein>
<proteinExistence type="predicted"/>
<dbReference type="PANTHER" id="PTHR34853">
    <property type="match status" value="1"/>
</dbReference>
<dbReference type="InterPro" id="IPR005152">
    <property type="entry name" value="Lipase_secreted"/>
</dbReference>
<dbReference type="OrthoDB" id="9798122at2"/>
<dbReference type="PROSITE" id="PS51257">
    <property type="entry name" value="PROKAR_LIPOPROTEIN"/>
    <property type="match status" value="1"/>
</dbReference>
<organism evidence="2 3">
    <name type="scientific">Adhaeribacter arboris</name>
    <dbReference type="NCBI Taxonomy" id="2072846"/>
    <lineage>
        <taxon>Bacteria</taxon>
        <taxon>Pseudomonadati</taxon>
        <taxon>Bacteroidota</taxon>
        <taxon>Cytophagia</taxon>
        <taxon>Cytophagales</taxon>
        <taxon>Hymenobacteraceae</taxon>
        <taxon>Adhaeribacter</taxon>
    </lineage>
</organism>
<sequence>MKKYTKLVSWWFLICVLLLGSCQQDDSDNNVTPEPDGSELFVSADVKSTISKTILQGYALTAGYGRFLPAIKYDVTFYKFTYKTTYKDNPIEVSGLLAIPQNTPNPPAIVSAQHGTMFADADAPSNFPASFTGFELFAAAGYITLIPDFIGYGVSQNTFHPYYDQKYSALTVVDMLKAAKWYLKDANIAANNNLFLVGYSEGGYVTMAAQKEIETNPAHKLTLTAVAAGAGGYDLTGMLSGIATTTTYVNPSFLAFIIQAYNTTYDWKRPLTDFFQEPYATNIPTLFDGTKEIDAINQGLTTSPAALFNPTFYANLQNPTGEQALKKALTDNSFLDWVPKSPTRLYHGTADESVFYSTSESTYNRFKAAGATNVEFFPIEGGMHRTSIEPMMTNALPWIESLNK</sequence>
<dbReference type="SUPFAM" id="SSF53474">
    <property type="entry name" value="alpha/beta-Hydrolases"/>
    <property type="match status" value="1"/>
</dbReference>
<dbReference type="PANTHER" id="PTHR34853:SF1">
    <property type="entry name" value="LIPASE 5"/>
    <property type="match status" value="1"/>
</dbReference>
<evidence type="ECO:0000256" key="1">
    <source>
        <dbReference type="SAM" id="SignalP"/>
    </source>
</evidence>
<dbReference type="EMBL" id="PYFT01000001">
    <property type="protein sequence ID" value="PSR53831.1"/>
    <property type="molecule type" value="Genomic_DNA"/>
</dbReference>
<feature type="signal peptide" evidence="1">
    <location>
        <begin position="1"/>
        <end position="27"/>
    </location>
</feature>
<dbReference type="Proteomes" id="UP000240357">
    <property type="component" value="Unassembled WGS sequence"/>
</dbReference>